<dbReference type="EMBL" id="LR824559">
    <property type="protein sequence ID" value="CAH1642641.1"/>
    <property type="molecule type" value="Genomic_DNA"/>
</dbReference>
<evidence type="ECO:0000256" key="1">
    <source>
        <dbReference type="SAM" id="MobiDB-lite"/>
    </source>
</evidence>
<organism evidence="3 4">
    <name type="scientific">Spodoptera littoralis</name>
    <name type="common">Egyptian cotton leafworm</name>
    <dbReference type="NCBI Taxonomy" id="7109"/>
    <lineage>
        <taxon>Eukaryota</taxon>
        <taxon>Metazoa</taxon>
        <taxon>Ecdysozoa</taxon>
        <taxon>Arthropoda</taxon>
        <taxon>Hexapoda</taxon>
        <taxon>Insecta</taxon>
        <taxon>Pterygota</taxon>
        <taxon>Neoptera</taxon>
        <taxon>Endopterygota</taxon>
        <taxon>Lepidoptera</taxon>
        <taxon>Glossata</taxon>
        <taxon>Ditrysia</taxon>
        <taxon>Noctuoidea</taxon>
        <taxon>Noctuidae</taxon>
        <taxon>Amphipyrinae</taxon>
        <taxon>Spodoptera</taxon>
    </lineage>
</organism>
<proteinExistence type="predicted"/>
<gene>
    <name evidence="3" type="ORF">SPLIT_LOCUS7997</name>
</gene>
<feature type="compositionally biased region" description="Basic and acidic residues" evidence="1">
    <location>
        <begin position="483"/>
        <end position="505"/>
    </location>
</feature>
<keyword evidence="2" id="KW-0732">Signal</keyword>
<reference evidence="3" key="1">
    <citation type="submission" date="2022-02" db="EMBL/GenBank/DDBJ databases">
        <authorList>
            <person name="King R."/>
        </authorList>
    </citation>
    <scope>NUCLEOTIDE SEQUENCE</scope>
</reference>
<keyword evidence="4" id="KW-1185">Reference proteome</keyword>
<protein>
    <submittedName>
        <fullName evidence="3">Uncharacterized protein</fullName>
    </submittedName>
</protein>
<accession>A0A9P0IB06</accession>
<feature type="chain" id="PRO_5040480091" evidence="2">
    <location>
        <begin position="20"/>
        <end position="718"/>
    </location>
</feature>
<evidence type="ECO:0000313" key="3">
    <source>
        <dbReference type="EMBL" id="CAH1642641.1"/>
    </source>
</evidence>
<sequence length="718" mass="83364">MNEFACVLLFTTIFAHTNTLQPPSKYPNRNVNFALETVLKFDKDQSGDRQLLNTVEKYIQDAMHYNKPKDFRRQLTADREHTFTSFIQQAINILKTYDDTGFRVFFQILNDELRNCHYIGSKFYELTETYETRMVLSEKLDLIKGKPVLKTRSIINSLGDALRTQKYDSKVNDFVDFLNSLYTQDDEKKFHKVLKDLEAYSRTKSWADDNLVKIIREAVRSLIFDHYTDLNTNTRRELKERIASFLKHSKVSPTTTGRTSFITDVRPNRRIETVSNKRRSIITAKNISTSPSPIHKIGRLGFDNSEPVYKDISASNMKYKPSEESESNSIEQSQEKPTEVHHTTRRYVTLYEEEISPAETIQTTQSKIPDVFANVQRFKLDDHKHALRLTNTTTESVQWNIPRKINVMDSYKRVIESLKKIGSGSIIDMQNSPTKAISKNYTIPPKSIKFHALLNVEPQTTSSAKWHVGEKTKHNQTFASGHVHSDEERSERSVDETQKDLEKERKHLRRSLSNDRGNLGVQDLRIILERLNYLEKQIEELKQPNVLRGCPTNDKNQTVKCLSRSSNGRDENGDAFGDIVIRKCDRCNVSRLYRKVLETNKTQLYHTNEKLSHKLKADQTKQRSTQTLLLKDRQRARETTSTVNLSQVTHNKMIRDFTETYPLGASYTPTDGRRKSKNRIRNSDKKSKRHTTNRGRSTKGLEFSSPPHYDIFHPSVVW</sequence>
<dbReference type="AlphaFoldDB" id="A0A9P0IB06"/>
<name>A0A9P0IB06_SPOLI</name>
<feature type="region of interest" description="Disordered" evidence="1">
    <location>
        <begin position="662"/>
        <end position="706"/>
    </location>
</feature>
<feature type="signal peptide" evidence="2">
    <location>
        <begin position="1"/>
        <end position="19"/>
    </location>
</feature>
<feature type="compositionally biased region" description="Basic residues" evidence="1">
    <location>
        <begin position="674"/>
        <end position="697"/>
    </location>
</feature>
<evidence type="ECO:0000256" key="2">
    <source>
        <dbReference type="SAM" id="SignalP"/>
    </source>
</evidence>
<dbReference type="Proteomes" id="UP001153321">
    <property type="component" value="Chromosome 28"/>
</dbReference>
<feature type="region of interest" description="Disordered" evidence="1">
    <location>
        <begin position="467"/>
        <end position="509"/>
    </location>
</feature>
<evidence type="ECO:0000313" key="4">
    <source>
        <dbReference type="Proteomes" id="UP001153321"/>
    </source>
</evidence>
<feature type="compositionally biased region" description="Basic and acidic residues" evidence="1">
    <location>
        <begin position="333"/>
        <end position="342"/>
    </location>
</feature>
<feature type="region of interest" description="Disordered" evidence="1">
    <location>
        <begin position="317"/>
        <end position="342"/>
    </location>
</feature>